<organism evidence="8 9">
    <name type="scientific">Blautia pseudococcoides</name>
    <dbReference type="NCBI Taxonomy" id="1796616"/>
    <lineage>
        <taxon>Bacteria</taxon>
        <taxon>Bacillati</taxon>
        <taxon>Bacillota</taxon>
        <taxon>Clostridia</taxon>
        <taxon>Lachnospirales</taxon>
        <taxon>Lachnospiraceae</taxon>
        <taxon>Blautia</taxon>
    </lineage>
</organism>
<reference evidence="8" key="1">
    <citation type="submission" date="2017-04" db="EMBL/GenBank/DDBJ databases">
        <title>Complete Genome Sequences of Twelve Strains of a Stable Defined Moderately Diverse Mouse Microbiota 2 (sDMDMm2).</title>
        <authorList>
            <person name="Uchimura Y."/>
            <person name="Wyss M."/>
            <person name="Brugiroux S."/>
            <person name="Limenitakis J.P."/>
            <person name="Stecher B."/>
            <person name="McCoy K.D."/>
            <person name="Macpherson A.J."/>
        </authorList>
    </citation>
    <scope>NUCLEOTIDE SEQUENCE</scope>
    <source>
        <strain evidence="8">YL58</strain>
    </source>
</reference>
<keyword evidence="4 6" id="KW-1133">Transmembrane helix</keyword>
<comment type="similarity">
    <text evidence="6">Belongs to the TVP38/TMEM64 family.</text>
</comment>
<keyword evidence="3 6" id="KW-0812">Transmembrane</keyword>
<feature type="transmembrane region" description="Helical" evidence="6">
    <location>
        <begin position="49"/>
        <end position="81"/>
    </location>
</feature>
<evidence type="ECO:0000256" key="4">
    <source>
        <dbReference type="ARBA" id="ARBA00022989"/>
    </source>
</evidence>
<keyword evidence="2 6" id="KW-1003">Cell membrane</keyword>
<accession>A0A1C7I641</accession>
<dbReference type="Proteomes" id="UP000092574">
    <property type="component" value="Chromosome"/>
</dbReference>
<name>A0A1C7I641_9FIRM</name>
<feature type="transmembrane region" description="Helical" evidence="6">
    <location>
        <begin position="7"/>
        <end position="29"/>
    </location>
</feature>
<keyword evidence="9" id="KW-1185">Reference proteome</keyword>
<evidence type="ECO:0000256" key="1">
    <source>
        <dbReference type="ARBA" id="ARBA00004651"/>
    </source>
</evidence>
<dbReference type="PANTHER" id="PTHR12677">
    <property type="entry name" value="GOLGI APPARATUS MEMBRANE PROTEIN TVP38-RELATED"/>
    <property type="match status" value="1"/>
</dbReference>
<feature type="transmembrane region" description="Helical" evidence="6">
    <location>
        <begin position="138"/>
        <end position="158"/>
    </location>
</feature>
<evidence type="ECO:0000256" key="6">
    <source>
        <dbReference type="RuleBase" id="RU366058"/>
    </source>
</evidence>
<proteinExistence type="inferred from homology"/>
<feature type="domain" description="VTT" evidence="7">
    <location>
        <begin position="69"/>
        <end position="184"/>
    </location>
</feature>
<comment type="caution">
    <text evidence="6">Lacks conserved residue(s) required for the propagation of feature annotation.</text>
</comment>
<dbReference type="RefSeq" id="WP_065541293.1">
    <property type="nucleotide sequence ID" value="NZ_CP015405.2"/>
</dbReference>
<feature type="transmembrane region" description="Helical" evidence="6">
    <location>
        <begin position="88"/>
        <end position="105"/>
    </location>
</feature>
<evidence type="ECO:0000256" key="3">
    <source>
        <dbReference type="ARBA" id="ARBA00022692"/>
    </source>
</evidence>
<dbReference type="KEGG" id="byl:A4V09_04455"/>
<evidence type="ECO:0000313" key="8">
    <source>
        <dbReference type="EMBL" id="ANU75076.1"/>
    </source>
</evidence>
<dbReference type="AlphaFoldDB" id="A0A1C7I641"/>
<dbReference type="OrthoDB" id="371137at2"/>
<evidence type="ECO:0000259" key="7">
    <source>
        <dbReference type="Pfam" id="PF09335"/>
    </source>
</evidence>
<dbReference type="GO" id="GO:0005886">
    <property type="term" value="C:plasma membrane"/>
    <property type="evidence" value="ECO:0007669"/>
    <property type="project" value="UniProtKB-SubCell"/>
</dbReference>
<sequence length="197" mass="21656">METKRTAVLLNLCTAAGLIGMGFFIFYGVQNRIFVSKDALELFLHDCGMWAPVLFVLIQIIQVVIPILPGAIGCLGGVLIFGPVWGFVYNYIGISIGSVLAFLLSRQYGRPFVRNMIGEKNYDKYIGWLSKGNGFDKAFAVAIFLPVAPDDLLCYIAGLTRMTLKKFTAIIILGKPGSILLYSLGLTGIMEVLKMIF</sequence>
<dbReference type="InterPro" id="IPR032816">
    <property type="entry name" value="VTT_dom"/>
</dbReference>
<dbReference type="PANTHER" id="PTHR12677:SF49">
    <property type="entry name" value="TVP38_TMEM64 FAMILY MEMBRANE PROTEIN"/>
    <property type="match status" value="1"/>
</dbReference>
<protein>
    <recommendedName>
        <fullName evidence="6">TVP38/TMEM64 family membrane protein</fullName>
    </recommendedName>
</protein>
<evidence type="ECO:0000256" key="2">
    <source>
        <dbReference type="ARBA" id="ARBA00022475"/>
    </source>
</evidence>
<dbReference type="Pfam" id="PF09335">
    <property type="entry name" value="VTT_dom"/>
    <property type="match status" value="1"/>
</dbReference>
<comment type="subcellular location">
    <subcellularLocation>
        <location evidence="1 6">Cell membrane</location>
        <topology evidence="1 6">Multi-pass membrane protein</topology>
    </subcellularLocation>
</comment>
<keyword evidence="5 6" id="KW-0472">Membrane</keyword>
<dbReference type="EMBL" id="CP015405">
    <property type="protein sequence ID" value="ANU75076.1"/>
    <property type="molecule type" value="Genomic_DNA"/>
</dbReference>
<evidence type="ECO:0000313" key="9">
    <source>
        <dbReference type="Proteomes" id="UP000092574"/>
    </source>
</evidence>
<dbReference type="STRING" id="1796616.A4V09_04455"/>
<gene>
    <name evidence="8" type="ORF">A4V09_04455</name>
</gene>
<dbReference type="InterPro" id="IPR015414">
    <property type="entry name" value="TMEM64"/>
</dbReference>
<evidence type="ECO:0000256" key="5">
    <source>
        <dbReference type="ARBA" id="ARBA00023136"/>
    </source>
</evidence>